<evidence type="ECO:0000313" key="2">
    <source>
        <dbReference type="EMBL" id="CEK86043.1"/>
    </source>
</evidence>
<feature type="domain" description="VWFA" evidence="1">
    <location>
        <begin position="32"/>
        <end position="195"/>
    </location>
</feature>
<dbReference type="EMBL" id="HACG01039178">
    <property type="protein sequence ID" value="CEK86043.1"/>
    <property type="molecule type" value="Transcribed_RNA"/>
</dbReference>
<organism evidence="2">
    <name type="scientific">Arion vulgaris</name>
    <dbReference type="NCBI Taxonomy" id="1028688"/>
    <lineage>
        <taxon>Eukaryota</taxon>
        <taxon>Metazoa</taxon>
        <taxon>Spiralia</taxon>
        <taxon>Lophotrochozoa</taxon>
        <taxon>Mollusca</taxon>
        <taxon>Gastropoda</taxon>
        <taxon>Heterobranchia</taxon>
        <taxon>Euthyneura</taxon>
        <taxon>Panpulmonata</taxon>
        <taxon>Eupulmonata</taxon>
        <taxon>Stylommatophora</taxon>
        <taxon>Helicina</taxon>
        <taxon>Arionoidea</taxon>
        <taxon>Arionidae</taxon>
        <taxon>Arion</taxon>
    </lineage>
</organism>
<dbReference type="SMART" id="SM00327">
    <property type="entry name" value="VWA"/>
    <property type="match status" value="1"/>
</dbReference>
<dbReference type="PROSITE" id="PS50234">
    <property type="entry name" value="VWFA"/>
    <property type="match status" value="1"/>
</dbReference>
<dbReference type="PANTHER" id="PTHR24020">
    <property type="entry name" value="COLLAGEN ALPHA"/>
    <property type="match status" value="1"/>
</dbReference>
<dbReference type="InterPro" id="IPR002035">
    <property type="entry name" value="VWF_A"/>
</dbReference>
<reference evidence="2" key="1">
    <citation type="submission" date="2014-12" db="EMBL/GenBank/DDBJ databases">
        <title>Insight into the proteome of Arion vulgaris.</title>
        <authorList>
            <person name="Aradska J."/>
            <person name="Bulat T."/>
            <person name="Smidak R."/>
            <person name="Sarate P."/>
            <person name="Gangsoo J."/>
            <person name="Sialana F."/>
            <person name="Bilban M."/>
            <person name="Lubec G."/>
        </authorList>
    </citation>
    <scope>NUCLEOTIDE SEQUENCE</scope>
    <source>
        <tissue evidence="2">Skin</tissue>
    </source>
</reference>
<feature type="non-terminal residue" evidence="2">
    <location>
        <position position="1"/>
    </location>
</feature>
<dbReference type="Gene3D" id="3.40.50.410">
    <property type="entry name" value="von Willebrand factor, type A domain"/>
    <property type="match status" value="1"/>
</dbReference>
<accession>A0A0B7AZ48</accession>
<sequence length="206" mass="21154">LLSAVCEATPAPTTTVATVPTAQPCPPAKKLSLVFVLDSSSSIGDLNYKLVLDVVASISSSYAAGTRLGLVIYGTHAYKISGITDNLNKFLQLVSTAPYRNSSTHTDLGIILGLQLLAAETGDVVPVIVVITDGKSSDPEATVAAAAKAHAAGVTVVAVGVGKYDLAELQIIASSNSFVVFVSAFIDLIAVLNTIAQLVCNVLQVL</sequence>
<gene>
    <name evidence="2" type="primary">ORF151464</name>
</gene>
<proteinExistence type="predicted"/>
<dbReference type="InterPro" id="IPR050525">
    <property type="entry name" value="ECM_Assembly_Org"/>
</dbReference>
<protein>
    <recommendedName>
        <fullName evidence="1">VWFA domain-containing protein</fullName>
    </recommendedName>
</protein>
<dbReference type="InterPro" id="IPR036465">
    <property type="entry name" value="vWFA_dom_sf"/>
</dbReference>
<dbReference type="PRINTS" id="PR00453">
    <property type="entry name" value="VWFADOMAIN"/>
</dbReference>
<evidence type="ECO:0000259" key="1">
    <source>
        <dbReference type="PROSITE" id="PS50234"/>
    </source>
</evidence>
<dbReference type="AlphaFoldDB" id="A0A0B7AZ48"/>
<name>A0A0B7AZ48_9EUPU</name>
<dbReference type="Pfam" id="PF00092">
    <property type="entry name" value="VWA"/>
    <property type="match status" value="1"/>
</dbReference>
<dbReference type="PANTHER" id="PTHR24020:SF20">
    <property type="entry name" value="PH DOMAIN-CONTAINING PROTEIN"/>
    <property type="match status" value="1"/>
</dbReference>
<dbReference type="SUPFAM" id="SSF53300">
    <property type="entry name" value="vWA-like"/>
    <property type="match status" value="1"/>
</dbReference>